<keyword evidence="3" id="KW-1185">Reference proteome</keyword>
<evidence type="ECO:0000313" key="2">
    <source>
        <dbReference type="EMBL" id="KAK3356252.1"/>
    </source>
</evidence>
<accession>A0AAE0JR26</accession>
<feature type="compositionally biased region" description="Low complexity" evidence="1">
    <location>
        <begin position="166"/>
        <end position="182"/>
    </location>
</feature>
<dbReference type="Proteomes" id="UP001278500">
    <property type="component" value="Unassembled WGS sequence"/>
</dbReference>
<feature type="region of interest" description="Disordered" evidence="1">
    <location>
        <begin position="27"/>
        <end position="54"/>
    </location>
</feature>
<reference evidence="2" key="1">
    <citation type="journal article" date="2023" name="Mol. Phylogenet. Evol.">
        <title>Genome-scale phylogeny and comparative genomics of the fungal order Sordariales.</title>
        <authorList>
            <person name="Hensen N."/>
            <person name="Bonometti L."/>
            <person name="Westerberg I."/>
            <person name="Brannstrom I.O."/>
            <person name="Guillou S."/>
            <person name="Cros-Aarteil S."/>
            <person name="Calhoun S."/>
            <person name="Haridas S."/>
            <person name="Kuo A."/>
            <person name="Mondo S."/>
            <person name="Pangilinan J."/>
            <person name="Riley R."/>
            <person name="LaButti K."/>
            <person name="Andreopoulos B."/>
            <person name="Lipzen A."/>
            <person name="Chen C."/>
            <person name="Yan M."/>
            <person name="Daum C."/>
            <person name="Ng V."/>
            <person name="Clum A."/>
            <person name="Steindorff A."/>
            <person name="Ohm R.A."/>
            <person name="Martin F."/>
            <person name="Silar P."/>
            <person name="Natvig D.O."/>
            <person name="Lalanne C."/>
            <person name="Gautier V."/>
            <person name="Ament-Velasquez S.L."/>
            <person name="Kruys A."/>
            <person name="Hutchinson M.I."/>
            <person name="Powell A.J."/>
            <person name="Barry K."/>
            <person name="Miller A.N."/>
            <person name="Grigoriev I.V."/>
            <person name="Debuchy R."/>
            <person name="Gladieux P."/>
            <person name="Hiltunen Thoren M."/>
            <person name="Johannesson H."/>
        </authorList>
    </citation>
    <scope>NUCLEOTIDE SEQUENCE</scope>
    <source>
        <strain evidence="2">CBS 560.94</strain>
    </source>
</reference>
<feature type="compositionally biased region" description="Polar residues" evidence="1">
    <location>
        <begin position="682"/>
        <end position="694"/>
    </location>
</feature>
<gene>
    <name evidence="2" type="ORF">B0H65DRAFT_417258</name>
</gene>
<feature type="region of interest" description="Disordered" evidence="1">
    <location>
        <begin position="219"/>
        <end position="251"/>
    </location>
</feature>
<protein>
    <submittedName>
        <fullName evidence="2">Uncharacterized protein</fullName>
    </submittedName>
</protein>
<evidence type="ECO:0000256" key="1">
    <source>
        <dbReference type="SAM" id="MobiDB-lite"/>
    </source>
</evidence>
<dbReference type="EMBL" id="JAUEPP010000001">
    <property type="protein sequence ID" value="KAK3356252.1"/>
    <property type="molecule type" value="Genomic_DNA"/>
</dbReference>
<feature type="compositionally biased region" description="Low complexity" evidence="1">
    <location>
        <begin position="735"/>
        <end position="744"/>
    </location>
</feature>
<feature type="region of interest" description="Disordered" evidence="1">
    <location>
        <begin position="87"/>
        <end position="200"/>
    </location>
</feature>
<dbReference type="RefSeq" id="XP_062687629.1">
    <property type="nucleotide sequence ID" value="XM_062824079.1"/>
</dbReference>
<comment type="caution">
    <text evidence="2">The sequence shown here is derived from an EMBL/GenBank/DDBJ whole genome shotgun (WGS) entry which is preliminary data.</text>
</comment>
<evidence type="ECO:0000313" key="3">
    <source>
        <dbReference type="Proteomes" id="UP001278500"/>
    </source>
</evidence>
<feature type="region of interest" description="Disordered" evidence="1">
    <location>
        <begin position="588"/>
        <end position="772"/>
    </location>
</feature>
<organism evidence="2 3">
    <name type="scientific">Neurospora tetraspora</name>
    <dbReference type="NCBI Taxonomy" id="94610"/>
    <lineage>
        <taxon>Eukaryota</taxon>
        <taxon>Fungi</taxon>
        <taxon>Dikarya</taxon>
        <taxon>Ascomycota</taxon>
        <taxon>Pezizomycotina</taxon>
        <taxon>Sordariomycetes</taxon>
        <taxon>Sordariomycetidae</taxon>
        <taxon>Sordariales</taxon>
        <taxon>Sordariaceae</taxon>
        <taxon>Neurospora</taxon>
    </lineage>
</organism>
<dbReference type="GeneID" id="87861233"/>
<feature type="compositionally biased region" description="Polar residues" evidence="1">
    <location>
        <begin position="646"/>
        <end position="656"/>
    </location>
</feature>
<feature type="compositionally biased region" description="Polar residues" evidence="1">
    <location>
        <begin position="621"/>
        <end position="637"/>
    </location>
</feature>
<feature type="compositionally biased region" description="Low complexity" evidence="1">
    <location>
        <begin position="224"/>
        <end position="235"/>
    </location>
</feature>
<feature type="compositionally biased region" description="Basic and acidic residues" evidence="1">
    <location>
        <begin position="745"/>
        <end position="765"/>
    </location>
</feature>
<feature type="compositionally biased region" description="Polar residues" evidence="1">
    <location>
        <begin position="483"/>
        <end position="501"/>
    </location>
</feature>
<feature type="region of interest" description="Disordered" evidence="1">
    <location>
        <begin position="412"/>
        <end position="572"/>
    </location>
</feature>
<proteinExistence type="predicted"/>
<reference evidence="2" key="2">
    <citation type="submission" date="2023-06" db="EMBL/GenBank/DDBJ databases">
        <authorList>
            <consortium name="Lawrence Berkeley National Laboratory"/>
            <person name="Haridas S."/>
            <person name="Hensen N."/>
            <person name="Bonometti L."/>
            <person name="Westerberg I."/>
            <person name="Brannstrom I.O."/>
            <person name="Guillou S."/>
            <person name="Cros-Aarteil S."/>
            <person name="Calhoun S."/>
            <person name="Kuo A."/>
            <person name="Mondo S."/>
            <person name="Pangilinan J."/>
            <person name="Riley R."/>
            <person name="Labutti K."/>
            <person name="Andreopoulos B."/>
            <person name="Lipzen A."/>
            <person name="Chen C."/>
            <person name="Yanf M."/>
            <person name="Daum C."/>
            <person name="Ng V."/>
            <person name="Clum A."/>
            <person name="Steindorff A."/>
            <person name="Ohm R."/>
            <person name="Martin F."/>
            <person name="Silar P."/>
            <person name="Natvig D."/>
            <person name="Lalanne C."/>
            <person name="Gautier V."/>
            <person name="Ament-Velasquez S.L."/>
            <person name="Kruys A."/>
            <person name="Hutchinson M.I."/>
            <person name="Powell A.J."/>
            <person name="Barry K."/>
            <person name="Miller A.N."/>
            <person name="Grigoriev I.V."/>
            <person name="Debuchy R."/>
            <person name="Gladieux P."/>
            <person name="Thoren M.H."/>
            <person name="Johannesson H."/>
        </authorList>
    </citation>
    <scope>NUCLEOTIDE SEQUENCE</scope>
    <source>
        <strain evidence="2">CBS 560.94</strain>
    </source>
</reference>
<sequence>MDQQHSSGHVTMPRDFRYAVALEFPDSSEAPKTPINLLPEDVDFPQIPSPPRPRLKVKRRTISNQLAASQQFLASVAAADLAIPSIEEPESDPEDFTMRPFSPEPYQDSLSLQIPRARAYSDAGPKTPVPTTMALPTLTPCRYPDWTVGSTSSFESTPEDDDDISRPSTSQSTQTSDSFPSQWSHLSEDDDSDECGLESASLDGKDTLHYLGTTDLLDFDEPTETLQPSSTTTTPKEANLKPNQPRKKAPWTKSMNDHLWSYYSLYLQDPKVTPFRMGKNCIPPEGVCARVAREAIRTWRGSKAQKSAAGGSAEGVGTFMRWPHTQAATRAQLRELCRQKAAVAAKNHRFLSRSVTPMQSVQTPRAERPFATGDMSMSLTLSTSEHMQPQGPLAQLTRSSLSIFEALAPPLEPIPIPQRQPNDADQEPERGRLGSPLFGPQPISSGEAGDDQEPAAQPRSYGPSSSASLAAAIGAITTRKRGQTISHSLPGQHSRPTTGRLQSPVRLSRSSAPGKRRNTHSQGGDHRKKTAPAPAPAPDSVSVASVADSMPKTEEGVTTTTRGRRSTEFSSTLGHRFDELFIPRSTSTGTSIEVAPPQQPESLGLPSSISMPAILGFTPLHVTQPQPQPQLEESNVQPPARLGSPLSFTSSSFTANRHSHVRRPGHGQSVDLGMLGRGPSAVMQQAMLNQGQTRSGRRSQESRKSSELQGSRPEPSRAHSSGGSGSGSGNGSGSGSETTTGRSGRMADLRQRLREFSRRRGEGGRRRSGSPF</sequence>
<feature type="compositionally biased region" description="Gly residues" evidence="1">
    <location>
        <begin position="722"/>
        <end position="734"/>
    </location>
</feature>
<feature type="compositionally biased region" description="Low complexity" evidence="1">
    <location>
        <begin position="538"/>
        <end position="549"/>
    </location>
</feature>
<dbReference type="AlphaFoldDB" id="A0AAE0JR26"/>
<name>A0AAE0JR26_9PEZI</name>